<accession>A0A1M7Y394</accession>
<dbReference type="EMBL" id="FRFE01000005">
    <property type="protein sequence ID" value="SHO46269.1"/>
    <property type="molecule type" value="Genomic_DNA"/>
</dbReference>
<dbReference type="InterPro" id="IPR023753">
    <property type="entry name" value="FAD/NAD-binding_dom"/>
</dbReference>
<dbReference type="STRING" id="1121416.SAMN02745220_01399"/>
<sequence length="330" mass="36643">MKKLVILGAGCGGTMMANKMRKHLGDDWSVTIIDRNNIHDYQPGYLFVPFDINKPKDIRRTKKEFMSPGIDFVISEIVNVDWNKQEVTTATEGTFAYDVLIMSTGCDIRPEEVEGLKEGWGNDIHGFYRYDDCIALGKALKKFEGGKLVVNIAEMPIKCPVAPLEFAFLADWWFHKQGMRDKVEIEFVTPLSGAFTKPVATRVLTDACKTKNIKITPNFALGSVDAEKKIIESYDGTQVDYDLLVSIPPNFGDEAMIESEVADPMGYIPVDKHTLQPKGYDNVWVLGDGTDVPTSKAGAVAHFQGDILEENIMAYIEGGEQHGRSDGHAV</sequence>
<dbReference type="SUPFAM" id="SSF51905">
    <property type="entry name" value="FAD/NAD(P)-binding domain"/>
    <property type="match status" value="2"/>
</dbReference>
<protein>
    <submittedName>
        <fullName evidence="2">Sulfide:quinone oxidoreductase</fullName>
    </submittedName>
</protein>
<dbReference type="Proteomes" id="UP000184603">
    <property type="component" value="Unassembled WGS sequence"/>
</dbReference>
<evidence type="ECO:0000313" key="2">
    <source>
        <dbReference type="EMBL" id="SHO46269.1"/>
    </source>
</evidence>
<dbReference type="GO" id="GO:0016491">
    <property type="term" value="F:oxidoreductase activity"/>
    <property type="evidence" value="ECO:0007669"/>
    <property type="project" value="InterPro"/>
</dbReference>
<dbReference type="RefSeq" id="WP_200802339.1">
    <property type="nucleotide sequence ID" value="NZ_FRFE01000005.1"/>
</dbReference>
<gene>
    <name evidence="2" type="ORF">SAMN02745220_01399</name>
</gene>
<dbReference type="Gene3D" id="3.50.50.60">
    <property type="entry name" value="FAD/NAD(P)-binding domain"/>
    <property type="match status" value="2"/>
</dbReference>
<dbReference type="PANTHER" id="PTHR43755:SF1">
    <property type="entry name" value="FAD-DEPENDENT PYRIDINE NUCLEOTIDE-DISULPHIDE OXIDOREDUCTASE"/>
    <property type="match status" value="1"/>
</dbReference>
<name>A0A1M7Y394_9BACT</name>
<keyword evidence="3" id="KW-1185">Reference proteome</keyword>
<dbReference type="InterPro" id="IPR036188">
    <property type="entry name" value="FAD/NAD-bd_sf"/>
</dbReference>
<dbReference type="AlphaFoldDB" id="A0A1M7Y394"/>
<organism evidence="2 3">
    <name type="scientific">Desulfopila aestuarii DSM 18488</name>
    <dbReference type="NCBI Taxonomy" id="1121416"/>
    <lineage>
        <taxon>Bacteria</taxon>
        <taxon>Pseudomonadati</taxon>
        <taxon>Thermodesulfobacteriota</taxon>
        <taxon>Desulfobulbia</taxon>
        <taxon>Desulfobulbales</taxon>
        <taxon>Desulfocapsaceae</taxon>
        <taxon>Desulfopila</taxon>
    </lineage>
</organism>
<dbReference type="PANTHER" id="PTHR43755">
    <property type="match status" value="1"/>
</dbReference>
<evidence type="ECO:0000259" key="1">
    <source>
        <dbReference type="Pfam" id="PF07992"/>
    </source>
</evidence>
<dbReference type="InterPro" id="IPR052541">
    <property type="entry name" value="SQRD"/>
</dbReference>
<proteinExistence type="predicted"/>
<dbReference type="Pfam" id="PF07992">
    <property type="entry name" value="Pyr_redox_2"/>
    <property type="match status" value="1"/>
</dbReference>
<feature type="domain" description="FAD/NAD(P)-binding" evidence="1">
    <location>
        <begin position="3"/>
        <end position="122"/>
    </location>
</feature>
<reference evidence="2 3" key="1">
    <citation type="submission" date="2016-12" db="EMBL/GenBank/DDBJ databases">
        <authorList>
            <person name="Song W.-J."/>
            <person name="Kurnit D.M."/>
        </authorList>
    </citation>
    <scope>NUCLEOTIDE SEQUENCE [LARGE SCALE GENOMIC DNA]</scope>
    <source>
        <strain evidence="2 3">DSM 18488</strain>
    </source>
</reference>
<evidence type="ECO:0000313" key="3">
    <source>
        <dbReference type="Proteomes" id="UP000184603"/>
    </source>
</evidence>